<evidence type="ECO:0000313" key="4">
    <source>
        <dbReference type="Proteomes" id="UP000075902"/>
    </source>
</evidence>
<name>A0A182UCH1_9DIPT</name>
<evidence type="ECO:0000256" key="1">
    <source>
        <dbReference type="SAM" id="MobiDB-lite"/>
    </source>
</evidence>
<reference evidence="4" key="1">
    <citation type="submission" date="2014-01" db="EMBL/GenBank/DDBJ databases">
        <title>The Genome Sequence of Anopheles melas CM1001059_A (V2).</title>
        <authorList>
            <consortium name="The Broad Institute Genomics Platform"/>
            <person name="Neafsey D.E."/>
            <person name="Besansky N."/>
            <person name="Howell P."/>
            <person name="Walton C."/>
            <person name="Young S.K."/>
            <person name="Zeng Q."/>
            <person name="Gargeya S."/>
            <person name="Fitzgerald M."/>
            <person name="Haas B."/>
            <person name="Abouelleil A."/>
            <person name="Allen A.W."/>
            <person name="Alvarado L."/>
            <person name="Arachchi H.M."/>
            <person name="Berlin A.M."/>
            <person name="Chapman S.B."/>
            <person name="Gainer-Dewar J."/>
            <person name="Goldberg J."/>
            <person name="Griggs A."/>
            <person name="Gujja S."/>
            <person name="Hansen M."/>
            <person name="Howarth C."/>
            <person name="Imamovic A."/>
            <person name="Ireland A."/>
            <person name="Larimer J."/>
            <person name="McCowan C."/>
            <person name="Murphy C."/>
            <person name="Pearson M."/>
            <person name="Poon T.W."/>
            <person name="Priest M."/>
            <person name="Roberts A."/>
            <person name="Saif S."/>
            <person name="Shea T."/>
            <person name="Sisk P."/>
            <person name="Sykes S."/>
            <person name="Wortman J."/>
            <person name="Nusbaum C."/>
            <person name="Birren B."/>
        </authorList>
    </citation>
    <scope>NUCLEOTIDE SEQUENCE [LARGE SCALE GENOMIC DNA]</scope>
    <source>
        <strain evidence="4">CM1001059</strain>
    </source>
</reference>
<accession>A0A182UCH1</accession>
<sequence length="173" mass="19466">MAERQTDRHLVDVDHQRGGRMLILGLRGRSLLEHLRQRLPGTLLLLRLLLLLLLRLLLLLLRLLITVEAGPPDRRAALRMVCVRLKLRYDGCCQTTARARVQMRSSPVPPLVPISDIIPPPLRGERRCSQMAAGGDWLGSRDETRRRLRDGLSDLMPPLPPIPSTGQYGGDEP</sequence>
<organism evidence="3 4">
    <name type="scientific">Anopheles melas</name>
    <dbReference type="NCBI Taxonomy" id="34690"/>
    <lineage>
        <taxon>Eukaryota</taxon>
        <taxon>Metazoa</taxon>
        <taxon>Ecdysozoa</taxon>
        <taxon>Arthropoda</taxon>
        <taxon>Hexapoda</taxon>
        <taxon>Insecta</taxon>
        <taxon>Pterygota</taxon>
        <taxon>Neoptera</taxon>
        <taxon>Endopterygota</taxon>
        <taxon>Diptera</taxon>
        <taxon>Nematocera</taxon>
        <taxon>Culicoidea</taxon>
        <taxon>Culicidae</taxon>
        <taxon>Anophelinae</taxon>
        <taxon>Anopheles</taxon>
    </lineage>
</organism>
<dbReference type="VEuPathDB" id="VectorBase:AMEC017896"/>
<feature type="transmembrane region" description="Helical" evidence="2">
    <location>
        <begin position="44"/>
        <end position="65"/>
    </location>
</feature>
<dbReference type="AlphaFoldDB" id="A0A182UCH1"/>
<keyword evidence="2" id="KW-0472">Membrane</keyword>
<feature type="region of interest" description="Disordered" evidence="1">
    <location>
        <begin position="148"/>
        <end position="173"/>
    </location>
</feature>
<dbReference type="EnsemblMetazoa" id="AMEC017896-RA">
    <property type="protein sequence ID" value="AMEC017896-PA"/>
    <property type="gene ID" value="AMEC017896"/>
</dbReference>
<evidence type="ECO:0000313" key="3">
    <source>
        <dbReference type="EnsemblMetazoa" id="AMEC017896-PA"/>
    </source>
</evidence>
<dbReference type="Proteomes" id="UP000075902">
    <property type="component" value="Unassembled WGS sequence"/>
</dbReference>
<keyword evidence="2" id="KW-1133">Transmembrane helix</keyword>
<protein>
    <submittedName>
        <fullName evidence="3">Uncharacterized protein</fullName>
    </submittedName>
</protein>
<evidence type="ECO:0000256" key="2">
    <source>
        <dbReference type="SAM" id="Phobius"/>
    </source>
</evidence>
<proteinExistence type="predicted"/>
<reference evidence="3" key="2">
    <citation type="submission" date="2020-05" db="UniProtKB">
        <authorList>
            <consortium name="EnsemblMetazoa"/>
        </authorList>
    </citation>
    <scope>IDENTIFICATION</scope>
    <source>
        <strain evidence="3">CM1001059</strain>
    </source>
</reference>
<keyword evidence="2" id="KW-0812">Transmembrane</keyword>
<keyword evidence="4" id="KW-1185">Reference proteome</keyword>